<proteinExistence type="predicted"/>
<organism evidence="1">
    <name type="scientific">marine sediment metagenome</name>
    <dbReference type="NCBI Taxonomy" id="412755"/>
    <lineage>
        <taxon>unclassified sequences</taxon>
        <taxon>metagenomes</taxon>
        <taxon>ecological metagenomes</taxon>
    </lineage>
</organism>
<dbReference type="AlphaFoldDB" id="A0A0F9IB25"/>
<name>A0A0F9IB25_9ZZZZ</name>
<evidence type="ECO:0000313" key="1">
    <source>
        <dbReference type="EMBL" id="KKM16939.1"/>
    </source>
</evidence>
<gene>
    <name evidence="1" type="ORF">LCGC14_1680770</name>
</gene>
<sequence>MAECKTCGAELRLNEAVFCKACNQTLRETVPAVVAEVVAPPAPVVKKVKPVVFTPKKAVAKRR</sequence>
<evidence type="ECO:0008006" key="2">
    <source>
        <dbReference type="Google" id="ProtNLM"/>
    </source>
</evidence>
<dbReference type="EMBL" id="LAZR01014563">
    <property type="protein sequence ID" value="KKM16939.1"/>
    <property type="molecule type" value="Genomic_DNA"/>
</dbReference>
<comment type="caution">
    <text evidence="1">The sequence shown here is derived from an EMBL/GenBank/DDBJ whole genome shotgun (WGS) entry which is preliminary data.</text>
</comment>
<accession>A0A0F9IB25</accession>
<protein>
    <recommendedName>
        <fullName evidence="2">Zinc-ribbon domain-containing protein</fullName>
    </recommendedName>
</protein>
<reference evidence="1" key="1">
    <citation type="journal article" date="2015" name="Nature">
        <title>Complex archaea that bridge the gap between prokaryotes and eukaryotes.</title>
        <authorList>
            <person name="Spang A."/>
            <person name="Saw J.H."/>
            <person name="Jorgensen S.L."/>
            <person name="Zaremba-Niedzwiedzka K."/>
            <person name="Martijn J."/>
            <person name="Lind A.E."/>
            <person name="van Eijk R."/>
            <person name="Schleper C."/>
            <person name="Guy L."/>
            <person name="Ettema T.J."/>
        </authorList>
    </citation>
    <scope>NUCLEOTIDE SEQUENCE</scope>
</reference>